<dbReference type="Gene3D" id="3.40.50.300">
    <property type="entry name" value="P-loop containing nucleotide triphosphate hydrolases"/>
    <property type="match status" value="1"/>
</dbReference>
<feature type="domain" description="NACHT N-terminal Helical" evidence="1">
    <location>
        <begin position="2"/>
        <end position="225"/>
    </location>
</feature>
<proteinExistence type="predicted"/>
<dbReference type="InterPro" id="IPR054567">
    <property type="entry name" value="NNH7"/>
</dbReference>
<evidence type="ECO:0000313" key="2">
    <source>
        <dbReference type="EMBL" id="GAA1736173.1"/>
    </source>
</evidence>
<gene>
    <name evidence="2" type="ORF">GCM10009681_03370</name>
</gene>
<organism evidence="2 3">
    <name type="scientific">Luedemannella helvata</name>
    <dbReference type="NCBI Taxonomy" id="349315"/>
    <lineage>
        <taxon>Bacteria</taxon>
        <taxon>Bacillati</taxon>
        <taxon>Actinomycetota</taxon>
        <taxon>Actinomycetes</taxon>
        <taxon>Micromonosporales</taxon>
        <taxon>Micromonosporaceae</taxon>
        <taxon>Luedemannella</taxon>
    </lineage>
</organism>
<protein>
    <recommendedName>
        <fullName evidence="1">NACHT N-terminal Helical domain-containing protein</fullName>
    </recommendedName>
</protein>
<dbReference type="SUPFAM" id="SSF52540">
    <property type="entry name" value="P-loop containing nucleoside triphosphate hydrolases"/>
    <property type="match status" value="1"/>
</dbReference>
<comment type="caution">
    <text evidence="2">The sequence shown here is derived from an EMBL/GenBank/DDBJ whole genome shotgun (WGS) entry which is preliminary data.</text>
</comment>
<name>A0ABP4VUY1_9ACTN</name>
<dbReference type="Pfam" id="PF22738">
    <property type="entry name" value="NNH7"/>
    <property type="match status" value="1"/>
</dbReference>
<dbReference type="InterPro" id="IPR027417">
    <property type="entry name" value="P-loop_NTPase"/>
</dbReference>
<sequence>MARALTYADAVRMLGGRSKVVDAIDKISGGLLLATTGGLSELANWFDAKDQFIQLCHDLLTRVNTGHPGLSRYDRTERLQAAHTVLVVLAFFDAMNEADLPFPSKDFRLSAMDQLSLASGGAPLPPAGATFMAAVQSAGTLLPEPHIPDDVLVDMLSRHYAGLAAAIGRLAPDLALWDWLTERDRRHFNHALEELPDRACRRYRELFRQLATEFPELAFWAGLREHTATRTEVRKLGAALADMERVLTQISTGRAPDDRHLQLARANALVLDQPIVESGEVLGGEVRIPALREGHVEPLFRVTSAAHEGRLSDESWWEALPVRDDLWQFLTGFLTSRQATQAPLVVLGQPGSGKSLLTKVLAARLPAHDFLAVRVLLREVPASVSIQDQIEYAIRNATGERLDWPELVRLGGDALPVVLLDGFDELLQTTGVSQSDYLGKVADFQRREADQGRPVAVIVTSRTSVADRARAPEDTVAMRIEPFDDHRVHRWVATWNEINHDHFVSHDLVPLDAEIVLAHPDLAEQPLLLMMMALYDADGNALRKDENHLLEDQLYDRLLRSFARREVVRHRPELSDRDIDINVENELRRLSVLAFGMFNRRSLWITDSDLERDLPALLGETPHIPVPADMRAPLRASEVVLGRFFFIHRATTLRDNSRLEAYEFLHATFGEFLVARLTWQVLGDMAARETASTLMLSAAPLNDDLLHALLSFAPLSLRTRTVYFLSQMAGRHSHAQSDTLIGLITKLFRVAHHPRSGRGYAAYRPRHLSVPARHAAYSANLLLLSVCIARKVPASMLFGYEGDTIDAWKDEALLWRSQLGADGWDSLVGTVAVQRLWEANGSRDLLLSFSDGTTRLPPVDLFWTYNSTPHDLDQHSPYLNLGQHPSTLLRKAHFLGRVTEDLTSHTLEPLIAALGPAVNTVIGSGSGSARTAVNALLDAWLLPDGRAPQDRETAYALCAEIATKQVSPWDDTTRARYTVLLLGQLANDMEIGPATAARILRSLAEPDLVGLPGVARGLVRCVLAFYGADAECDADLIRVLDLTESFSGLDRRTTVEESREQLTRLARFVAMTPPDAAATDPLD</sequence>
<evidence type="ECO:0000313" key="3">
    <source>
        <dbReference type="Proteomes" id="UP001500655"/>
    </source>
</evidence>
<dbReference type="EMBL" id="BAAALS010000001">
    <property type="protein sequence ID" value="GAA1736173.1"/>
    <property type="molecule type" value="Genomic_DNA"/>
</dbReference>
<reference evidence="3" key="1">
    <citation type="journal article" date="2019" name="Int. J. Syst. Evol. Microbiol.">
        <title>The Global Catalogue of Microorganisms (GCM) 10K type strain sequencing project: providing services to taxonomists for standard genome sequencing and annotation.</title>
        <authorList>
            <consortium name="The Broad Institute Genomics Platform"/>
            <consortium name="The Broad Institute Genome Sequencing Center for Infectious Disease"/>
            <person name="Wu L."/>
            <person name="Ma J."/>
        </authorList>
    </citation>
    <scope>NUCLEOTIDE SEQUENCE [LARGE SCALE GENOMIC DNA]</scope>
    <source>
        <strain evidence="3">JCM 13249</strain>
    </source>
</reference>
<dbReference type="RefSeq" id="WP_344075935.1">
    <property type="nucleotide sequence ID" value="NZ_BAAALS010000001.1"/>
</dbReference>
<evidence type="ECO:0000259" key="1">
    <source>
        <dbReference type="Pfam" id="PF22738"/>
    </source>
</evidence>
<keyword evidence="3" id="KW-1185">Reference proteome</keyword>
<dbReference type="Proteomes" id="UP001500655">
    <property type="component" value="Unassembled WGS sequence"/>
</dbReference>
<accession>A0ABP4VUY1</accession>